<dbReference type="SMART" id="SM00022">
    <property type="entry name" value="PLAc"/>
    <property type="match status" value="1"/>
</dbReference>
<dbReference type="PANTHER" id="PTHR10728">
    <property type="entry name" value="CYTOSOLIC PHOSPHOLIPASE A2"/>
    <property type="match status" value="1"/>
</dbReference>
<dbReference type="SUPFAM" id="SSF52151">
    <property type="entry name" value="FabD/lysophospholipase-like"/>
    <property type="match status" value="1"/>
</dbReference>
<evidence type="ECO:0000313" key="12">
    <source>
        <dbReference type="EMBL" id="MBW0536398.1"/>
    </source>
</evidence>
<dbReference type="InterPro" id="IPR002642">
    <property type="entry name" value="LysoPLipase_cat_dom"/>
</dbReference>
<name>A0A9Q3FEB1_9BASI</name>
<evidence type="ECO:0000256" key="7">
    <source>
        <dbReference type="ARBA" id="ARBA00023180"/>
    </source>
</evidence>
<keyword evidence="6 8" id="KW-0443">Lipid metabolism</keyword>
<dbReference type="InterPro" id="IPR016035">
    <property type="entry name" value="Acyl_Trfase/lysoPLipase"/>
</dbReference>
<feature type="transmembrane region" description="Helical" evidence="10">
    <location>
        <begin position="12"/>
        <end position="31"/>
    </location>
</feature>
<comment type="catalytic activity">
    <reaction evidence="9">
        <text>a 1-acyl-sn-glycero-3-phosphocholine + H2O = sn-glycerol 3-phosphocholine + a fatty acid + H(+)</text>
        <dbReference type="Rhea" id="RHEA:15177"/>
        <dbReference type="ChEBI" id="CHEBI:15377"/>
        <dbReference type="ChEBI" id="CHEBI:15378"/>
        <dbReference type="ChEBI" id="CHEBI:16870"/>
        <dbReference type="ChEBI" id="CHEBI:28868"/>
        <dbReference type="ChEBI" id="CHEBI:58168"/>
        <dbReference type="EC" id="3.1.1.5"/>
    </reaction>
</comment>
<dbReference type="OrthoDB" id="4084751at2759"/>
<keyword evidence="10" id="KW-0812">Transmembrane</keyword>
<evidence type="ECO:0000256" key="8">
    <source>
        <dbReference type="PROSITE-ProRule" id="PRU00555"/>
    </source>
</evidence>
<evidence type="ECO:0000256" key="10">
    <source>
        <dbReference type="SAM" id="Phobius"/>
    </source>
</evidence>
<dbReference type="GO" id="GO:0004622">
    <property type="term" value="F:phosphatidylcholine lysophospholipase activity"/>
    <property type="evidence" value="ECO:0007669"/>
    <property type="project" value="UniProtKB-EC"/>
</dbReference>
<evidence type="ECO:0000313" key="13">
    <source>
        <dbReference type="Proteomes" id="UP000765509"/>
    </source>
</evidence>
<accession>A0A9Q3FEB1</accession>
<dbReference type="EC" id="3.1.1.5" evidence="2 9"/>
<dbReference type="GO" id="GO:0046475">
    <property type="term" value="P:glycerophospholipid catabolic process"/>
    <property type="evidence" value="ECO:0007669"/>
    <property type="project" value="TreeGrafter"/>
</dbReference>
<dbReference type="Proteomes" id="UP000765509">
    <property type="component" value="Unassembled WGS sequence"/>
</dbReference>
<keyword evidence="4 8" id="KW-0378">Hydrolase</keyword>
<evidence type="ECO:0000256" key="6">
    <source>
        <dbReference type="ARBA" id="ARBA00023098"/>
    </source>
</evidence>
<keyword evidence="13" id="KW-1185">Reference proteome</keyword>
<comment type="similarity">
    <text evidence="1 9">Belongs to the lysophospholipase family.</text>
</comment>
<keyword evidence="5 8" id="KW-0442">Lipid degradation</keyword>
<evidence type="ECO:0000256" key="9">
    <source>
        <dbReference type="RuleBase" id="RU362103"/>
    </source>
</evidence>
<evidence type="ECO:0000259" key="11">
    <source>
        <dbReference type="PROSITE" id="PS51210"/>
    </source>
</evidence>
<evidence type="ECO:0000256" key="2">
    <source>
        <dbReference type="ARBA" id="ARBA00013274"/>
    </source>
</evidence>
<proteinExistence type="inferred from homology"/>
<keyword evidence="10" id="KW-1133">Transmembrane helix</keyword>
<feature type="domain" description="PLA2c" evidence="11">
    <location>
        <begin position="51"/>
        <end position="639"/>
    </location>
</feature>
<dbReference type="AlphaFoldDB" id="A0A9Q3FEB1"/>
<comment type="caution">
    <text evidence="12">The sequence shown here is derived from an EMBL/GenBank/DDBJ whole genome shotgun (WGS) entry which is preliminary data.</text>
</comment>
<keyword evidence="7" id="KW-0325">Glycoprotein</keyword>
<dbReference type="PANTHER" id="PTHR10728:SF33">
    <property type="entry name" value="LYSOPHOSPHOLIPASE 1-RELATED"/>
    <property type="match status" value="1"/>
</dbReference>
<keyword evidence="10" id="KW-0472">Membrane</keyword>
<gene>
    <name evidence="12" type="ORF">O181_076113</name>
</gene>
<keyword evidence="3" id="KW-0732">Signal</keyword>
<evidence type="ECO:0000256" key="1">
    <source>
        <dbReference type="ARBA" id="ARBA00008780"/>
    </source>
</evidence>
<dbReference type="GO" id="GO:0004623">
    <property type="term" value="F:phospholipase A2 activity"/>
    <property type="evidence" value="ECO:0007669"/>
    <property type="project" value="TreeGrafter"/>
</dbReference>
<organism evidence="12 13">
    <name type="scientific">Austropuccinia psidii MF-1</name>
    <dbReference type="NCBI Taxonomy" id="1389203"/>
    <lineage>
        <taxon>Eukaryota</taxon>
        <taxon>Fungi</taxon>
        <taxon>Dikarya</taxon>
        <taxon>Basidiomycota</taxon>
        <taxon>Pucciniomycotina</taxon>
        <taxon>Pucciniomycetes</taxon>
        <taxon>Pucciniales</taxon>
        <taxon>Sphaerophragmiaceae</taxon>
        <taxon>Austropuccinia</taxon>
    </lineage>
</organism>
<dbReference type="EMBL" id="AVOT02041141">
    <property type="protein sequence ID" value="MBW0536398.1"/>
    <property type="molecule type" value="Genomic_DNA"/>
</dbReference>
<dbReference type="GO" id="GO:0005829">
    <property type="term" value="C:cytosol"/>
    <property type="evidence" value="ECO:0007669"/>
    <property type="project" value="TreeGrafter"/>
</dbReference>
<dbReference type="Pfam" id="PF01735">
    <property type="entry name" value="PLA2_B"/>
    <property type="match status" value="1"/>
</dbReference>
<dbReference type="FunFam" id="3.40.1090.10:FF:000010">
    <property type="entry name" value="Lysophospholipase"/>
    <property type="match status" value="1"/>
</dbReference>
<dbReference type="Gene3D" id="3.40.1090.10">
    <property type="entry name" value="Cytosolic phospholipase A2 catalytic domain"/>
    <property type="match status" value="1"/>
</dbReference>
<protein>
    <recommendedName>
        <fullName evidence="2 9">Lysophospholipase</fullName>
        <ecNumber evidence="2 9">3.1.1.5</ecNumber>
    </recommendedName>
</protein>
<evidence type="ECO:0000256" key="5">
    <source>
        <dbReference type="ARBA" id="ARBA00022963"/>
    </source>
</evidence>
<evidence type="ECO:0000256" key="3">
    <source>
        <dbReference type="ARBA" id="ARBA00022729"/>
    </source>
</evidence>
<evidence type="ECO:0000256" key="4">
    <source>
        <dbReference type="ARBA" id="ARBA00022801"/>
    </source>
</evidence>
<sequence>MTGKIFISKALVLSSSLIIYFGQIFFLYSNLTSSQDILKPTVPSYAPFRVDCPSNQRLLRLAGSAIRKNQTLSQGEQSFLQGRKSVLEPLWRDFLIHGPGNKTGYQYTALMDDDQNDWPILGLAHSGGGERAALYGAGVLHAFDARTNSSPLRGVLQLSTYITGLSGGSWLVTSLAANNYPPIPQLVQGWEFDKDLVFPGDKNPISNTRFLDHAYDTAKLKKNAGFHTSLTDVWGVALGYHFLPGTSDQNFFKVGTSSNHGAGLLFSDLKEIQSFKNFEVPFPIVVSDHNSQNTSKSNPSSSPVQGLTIVPLSMPIYEYSPLEFGSFDPSLSAFIPTEFLGTSLDSGQPVGSPNQNHSKVAQNCVRGFDQAEFVMGSSASLFNAILSGAVSGLSDTYFKVLKTIAKKISQNDNLEKVTTALYPNPFKGVNGELSFDGTKSDTLQIVDGGENGENIALNPLLAPAREVDVIIASDASADSNSSYAYGANWPNGASIINTFLRVHQILPQGAALFPPVPVDPQVWKEKGLATRPTFFGCETPSKEGNGGYPLIIYLPNSPLAQKVFRTNTPTFQLQYSKKDALAFITSTMQATTQPVLQSNQIDKDWATCLSCALIDRTRQRVNIARSISCQKCFTRYCYT</sequence>
<reference evidence="12" key="1">
    <citation type="submission" date="2021-03" db="EMBL/GenBank/DDBJ databases">
        <title>Draft genome sequence of rust myrtle Austropuccinia psidii MF-1, a brazilian biotype.</title>
        <authorList>
            <person name="Quecine M.C."/>
            <person name="Pachon D.M.R."/>
            <person name="Bonatelli M.L."/>
            <person name="Correr F.H."/>
            <person name="Franceschini L.M."/>
            <person name="Leite T.F."/>
            <person name="Margarido G.R.A."/>
            <person name="Almeida C.A."/>
            <person name="Ferrarezi J.A."/>
            <person name="Labate C.A."/>
        </authorList>
    </citation>
    <scope>NUCLEOTIDE SEQUENCE</scope>
    <source>
        <strain evidence="12">MF-1</strain>
    </source>
</reference>
<dbReference type="PROSITE" id="PS51210">
    <property type="entry name" value="PLA2C"/>
    <property type="match status" value="1"/>
</dbReference>